<gene>
    <name evidence="2" type="ORF">Y1Q_0017574</name>
</gene>
<dbReference type="Proteomes" id="UP000050525">
    <property type="component" value="Unassembled WGS sequence"/>
</dbReference>
<accession>A0A151P2H8</accession>
<dbReference type="EMBL" id="AKHW03001210">
    <property type="protein sequence ID" value="KYO43276.1"/>
    <property type="molecule type" value="Genomic_DNA"/>
</dbReference>
<evidence type="ECO:0000313" key="2">
    <source>
        <dbReference type="EMBL" id="KYO43276.1"/>
    </source>
</evidence>
<evidence type="ECO:0000313" key="3">
    <source>
        <dbReference type="Proteomes" id="UP000050525"/>
    </source>
</evidence>
<reference evidence="2 3" key="1">
    <citation type="journal article" date="2012" name="Genome Biol.">
        <title>Sequencing three crocodilian genomes to illuminate the evolution of archosaurs and amniotes.</title>
        <authorList>
            <person name="St John J.A."/>
            <person name="Braun E.L."/>
            <person name="Isberg S.R."/>
            <person name="Miles L.G."/>
            <person name="Chong A.Y."/>
            <person name="Gongora J."/>
            <person name="Dalzell P."/>
            <person name="Moran C."/>
            <person name="Bed'hom B."/>
            <person name="Abzhanov A."/>
            <person name="Burgess S.C."/>
            <person name="Cooksey A.M."/>
            <person name="Castoe T.A."/>
            <person name="Crawford N.G."/>
            <person name="Densmore L.D."/>
            <person name="Drew J.C."/>
            <person name="Edwards S.V."/>
            <person name="Faircloth B.C."/>
            <person name="Fujita M.K."/>
            <person name="Greenwold M.J."/>
            <person name="Hoffmann F.G."/>
            <person name="Howard J.M."/>
            <person name="Iguchi T."/>
            <person name="Janes D.E."/>
            <person name="Khan S.Y."/>
            <person name="Kohno S."/>
            <person name="de Koning A.J."/>
            <person name="Lance S.L."/>
            <person name="McCarthy F.M."/>
            <person name="McCormack J.E."/>
            <person name="Merchant M.E."/>
            <person name="Peterson D.G."/>
            <person name="Pollock D.D."/>
            <person name="Pourmand N."/>
            <person name="Raney B.J."/>
            <person name="Roessler K.A."/>
            <person name="Sanford J.R."/>
            <person name="Sawyer R.H."/>
            <person name="Schmidt C.J."/>
            <person name="Triplett E.W."/>
            <person name="Tuberville T.D."/>
            <person name="Venegas-Anaya M."/>
            <person name="Howard J.T."/>
            <person name="Jarvis E.D."/>
            <person name="Guillette L.J.Jr."/>
            <person name="Glenn T.C."/>
            <person name="Green R.E."/>
            <person name="Ray D.A."/>
        </authorList>
    </citation>
    <scope>NUCLEOTIDE SEQUENCE [LARGE SCALE GENOMIC DNA]</scope>
    <source>
        <strain evidence="2">KSC_2009_1</strain>
    </source>
</reference>
<comment type="caution">
    <text evidence="2">The sequence shown here is derived from an EMBL/GenBank/DDBJ whole genome shotgun (WGS) entry which is preliminary data.</text>
</comment>
<sequence>MGSIEACIELYGGKEAVTLRLLLGPLAGQPAGNLLSELPLLQALMDSTTANPDGADPRSSACPVEHLEPDRCQPGPWREFRVPPPRTPEERAMFSFLLNNTQLTKQQLRILGDEDQRLLGSAMGFKYQDKPKNE</sequence>
<keyword evidence="3" id="KW-1185">Reference proteome</keyword>
<organism evidence="2 3">
    <name type="scientific">Alligator mississippiensis</name>
    <name type="common">American alligator</name>
    <dbReference type="NCBI Taxonomy" id="8496"/>
    <lineage>
        <taxon>Eukaryota</taxon>
        <taxon>Metazoa</taxon>
        <taxon>Chordata</taxon>
        <taxon>Craniata</taxon>
        <taxon>Vertebrata</taxon>
        <taxon>Euteleostomi</taxon>
        <taxon>Archelosauria</taxon>
        <taxon>Archosauria</taxon>
        <taxon>Crocodylia</taxon>
        <taxon>Alligatoridae</taxon>
        <taxon>Alligatorinae</taxon>
        <taxon>Alligator</taxon>
    </lineage>
</organism>
<dbReference type="AlphaFoldDB" id="A0A151P2H8"/>
<proteinExistence type="predicted"/>
<feature type="region of interest" description="Disordered" evidence="1">
    <location>
        <begin position="47"/>
        <end position="85"/>
    </location>
</feature>
<protein>
    <submittedName>
        <fullName evidence="2">Uncharacterized protein</fullName>
    </submittedName>
</protein>
<name>A0A151P2H8_ALLMI</name>
<evidence type="ECO:0000256" key="1">
    <source>
        <dbReference type="SAM" id="MobiDB-lite"/>
    </source>
</evidence>